<organism evidence="2 3">
    <name type="scientific">Dyella koreensis</name>
    <dbReference type="NCBI Taxonomy" id="311235"/>
    <lineage>
        <taxon>Bacteria</taxon>
        <taxon>Pseudomonadati</taxon>
        <taxon>Pseudomonadota</taxon>
        <taxon>Gammaproteobacteria</taxon>
        <taxon>Lysobacterales</taxon>
        <taxon>Rhodanobacteraceae</taxon>
        <taxon>Dyella</taxon>
    </lineage>
</organism>
<gene>
    <name evidence="2" type="ORF">ISS97_01295</name>
</gene>
<dbReference type="Proteomes" id="UP001620408">
    <property type="component" value="Unassembled WGS sequence"/>
</dbReference>
<dbReference type="RefSeq" id="WP_379987472.1">
    <property type="nucleotide sequence ID" value="NZ_JADIKD010000005.1"/>
</dbReference>
<evidence type="ECO:0000259" key="1">
    <source>
        <dbReference type="Pfam" id="PF12680"/>
    </source>
</evidence>
<accession>A0ABW8JZ00</accession>
<dbReference type="EMBL" id="JADIKD010000005">
    <property type="protein sequence ID" value="MFK2915883.1"/>
    <property type="molecule type" value="Genomic_DNA"/>
</dbReference>
<keyword evidence="3" id="KW-1185">Reference proteome</keyword>
<sequence length="164" mass="17718">MSTHHPNVESLRAIYADLRCIDRYVADDVVLHTADRGASGGPAQVIGKAAVKAKELDLIRLSGDTLYMEVHDIIANDYFGAVLGILRTHRDGNSIGMPFCGLWRFRDGRIVEHWENAYDAGALGGFLMGQVNDGAWITLAAPGMDPSLARGTPGTRPTQHPGAH</sequence>
<comment type="caution">
    <text evidence="2">The sequence shown here is derived from an EMBL/GenBank/DDBJ whole genome shotgun (WGS) entry which is preliminary data.</text>
</comment>
<evidence type="ECO:0000313" key="3">
    <source>
        <dbReference type="Proteomes" id="UP001620408"/>
    </source>
</evidence>
<evidence type="ECO:0000313" key="2">
    <source>
        <dbReference type="EMBL" id="MFK2915883.1"/>
    </source>
</evidence>
<dbReference type="InterPro" id="IPR037401">
    <property type="entry name" value="SnoaL-like"/>
</dbReference>
<dbReference type="Gene3D" id="3.10.450.50">
    <property type="match status" value="1"/>
</dbReference>
<name>A0ABW8JZ00_9GAMM</name>
<protein>
    <submittedName>
        <fullName evidence="2">Nuclear transport factor 2 family protein</fullName>
    </submittedName>
</protein>
<proteinExistence type="predicted"/>
<dbReference type="Pfam" id="PF12680">
    <property type="entry name" value="SnoaL_2"/>
    <property type="match status" value="1"/>
</dbReference>
<dbReference type="SUPFAM" id="SSF54427">
    <property type="entry name" value="NTF2-like"/>
    <property type="match status" value="1"/>
</dbReference>
<reference evidence="2 3" key="1">
    <citation type="submission" date="2020-10" db="EMBL/GenBank/DDBJ databases">
        <title>Phylogeny of dyella-like bacteria.</title>
        <authorList>
            <person name="Fu J."/>
        </authorList>
    </citation>
    <scope>NUCLEOTIDE SEQUENCE [LARGE SCALE GENOMIC DNA]</scope>
    <source>
        <strain evidence="2 3">BB4</strain>
    </source>
</reference>
<dbReference type="InterPro" id="IPR032710">
    <property type="entry name" value="NTF2-like_dom_sf"/>
</dbReference>
<feature type="domain" description="SnoaL-like" evidence="1">
    <location>
        <begin position="17"/>
        <end position="113"/>
    </location>
</feature>